<keyword evidence="2 4" id="KW-0808">Transferase</keyword>
<dbReference type="CDD" id="cd02440">
    <property type="entry name" value="AdoMet_MTases"/>
    <property type="match status" value="1"/>
</dbReference>
<dbReference type="GO" id="GO:0008168">
    <property type="term" value="F:methyltransferase activity"/>
    <property type="evidence" value="ECO:0007669"/>
    <property type="project" value="UniProtKB-KW"/>
</dbReference>
<feature type="domain" description="Methyltransferase" evidence="3">
    <location>
        <begin position="38"/>
        <end position="125"/>
    </location>
</feature>
<dbReference type="AlphaFoldDB" id="A0A098S9J3"/>
<keyword evidence="1 4" id="KW-0489">Methyltransferase</keyword>
<evidence type="ECO:0000313" key="4">
    <source>
        <dbReference type="EMBL" id="KGE88781.1"/>
    </source>
</evidence>
<proteinExistence type="predicted"/>
<comment type="caution">
    <text evidence="4">The sequence shown here is derived from an EMBL/GenBank/DDBJ whole genome shotgun (WGS) entry which is preliminary data.</text>
</comment>
<dbReference type="Pfam" id="PF13649">
    <property type="entry name" value="Methyltransf_25"/>
    <property type="match status" value="1"/>
</dbReference>
<dbReference type="GO" id="GO:0032259">
    <property type="term" value="P:methylation"/>
    <property type="evidence" value="ECO:0007669"/>
    <property type="project" value="UniProtKB-KW"/>
</dbReference>
<evidence type="ECO:0000259" key="3">
    <source>
        <dbReference type="Pfam" id="PF13649"/>
    </source>
</evidence>
<reference evidence="4 5" key="1">
    <citation type="journal article" date="2014" name="Int. J. Syst. Evol. Microbiol.">
        <title>Phaeodactylibacter xiamenensis gen. nov., sp. nov., a member of the family Saprospiraceae isolated from the marine alga Phaeodactylum tricornutum.</title>
        <authorList>
            <person name="Chen Z.Jr."/>
            <person name="Lei X."/>
            <person name="Lai Q."/>
            <person name="Li Y."/>
            <person name="Zhang B."/>
            <person name="Zhang J."/>
            <person name="Zhang H."/>
            <person name="Yang L."/>
            <person name="Zheng W."/>
            <person name="Tian Y."/>
            <person name="Yu Z."/>
            <person name="Xu H.Jr."/>
            <person name="Zheng T."/>
        </authorList>
    </citation>
    <scope>NUCLEOTIDE SEQUENCE [LARGE SCALE GENOMIC DNA]</scope>
    <source>
        <strain evidence="4 5">KD52</strain>
    </source>
</reference>
<dbReference type="InterPro" id="IPR029063">
    <property type="entry name" value="SAM-dependent_MTases_sf"/>
</dbReference>
<protein>
    <submittedName>
        <fullName evidence="4">Methyltransferase type 11</fullName>
    </submittedName>
</protein>
<accession>A0A098S9J3</accession>
<evidence type="ECO:0000256" key="2">
    <source>
        <dbReference type="ARBA" id="ARBA00022679"/>
    </source>
</evidence>
<organism evidence="4 5">
    <name type="scientific">Phaeodactylibacter xiamenensis</name>
    <dbReference type="NCBI Taxonomy" id="1524460"/>
    <lineage>
        <taxon>Bacteria</taxon>
        <taxon>Pseudomonadati</taxon>
        <taxon>Bacteroidota</taxon>
        <taxon>Saprospiria</taxon>
        <taxon>Saprospirales</taxon>
        <taxon>Haliscomenobacteraceae</taxon>
        <taxon>Phaeodactylibacter</taxon>
    </lineage>
</organism>
<dbReference type="EMBL" id="JPOS01000016">
    <property type="protein sequence ID" value="KGE88781.1"/>
    <property type="molecule type" value="Genomic_DNA"/>
</dbReference>
<dbReference type="RefSeq" id="WP_044217625.1">
    <property type="nucleotide sequence ID" value="NZ_JBKAGJ010000001.1"/>
</dbReference>
<evidence type="ECO:0000256" key="1">
    <source>
        <dbReference type="ARBA" id="ARBA00022603"/>
    </source>
</evidence>
<dbReference type="SUPFAM" id="SSF53335">
    <property type="entry name" value="S-adenosyl-L-methionine-dependent methyltransferases"/>
    <property type="match status" value="1"/>
</dbReference>
<dbReference type="STRING" id="1524460.IX84_06450"/>
<gene>
    <name evidence="4" type="ORF">IX84_06450</name>
</gene>
<dbReference type="Gene3D" id="3.40.50.150">
    <property type="entry name" value="Vaccinia Virus protein VP39"/>
    <property type="match status" value="1"/>
</dbReference>
<keyword evidence="5" id="KW-1185">Reference proteome</keyword>
<dbReference type="Proteomes" id="UP000029736">
    <property type="component" value="Unassembled WGS sequence"/>
</dbReference>
<evidence type="ECO:0000313" key="5">
    <source>
        <dbReference type="Proteomes" id="UP000029736"/>
    </source>
</evidence>
<dbReference type="OrthoDB" id="9789123at2"/>
<sequence length="261" mass="29342">MKQRTVWNAQLYDQKHAFVAEYGKGLIEWLAPKPRERILDLGCGTGHLAHTIAQAGCEVVGMDASAEMVEQARRAFPELHFEVGDAADFSFTEPFDAIFSNATLHWVLDYQAAIACMYRHLKPGGRLVLEMGGAGNIEQIIRQLRTELQNRGYRSQSELQLWFFPGIGTYTSALEAAGFQVEIAQHYDRPTQLQSSAHGVEDWLSMFAGAFFEGVPEGKAAEIRAQVQAAARPHLFRDGHWYADYKRLRVMAVKPLRADKD</sequence>
<dbReference type="PANTHER" id="PTHR43861">
    <property type="entry name" value="TRANS-ACONITATE 2-METHYLTRANSFERASE-RELATED"/>
    <property type="match status" value="1"/>
</dbReference>
<dbReference type="PANTHER" id="PTHR43861:SF1">
    <property type="entry name" value="TRANS-ACONITATE 2-METHYLTRANSFERASE"/>
    <property type="match status" value="1"/>
</dbReference>
<dbReference type="InterPro" id="IPR041698">
    <property type="entry name" value="Methyltransf_25"/>
</dbReference>
<name>A0A098S9J3_9BACT</name>